<feature type="transmembrane region" description="Helical" evidence="2">
    <location>
        <begin position="12"/>
        <end position="32"/>
    </location>
</feature>
<dbReference type="RefSeq" id="WP_003390635.1">
    <property type="nucleotide sequence ID" value="NZ_APBN01000012.1"/>
</dbReference>
<gene>
    <name evidence="3" type="ORF">I532_20541</name>
</gene>
<sequence length="163" mass="18424">MDDLLELLFDLLGWAIPLIGKFWFVILGYLGYKLLGLKGNKKPNQKPAPRPVLTPADGGGWPWEQEQEERRTVTSLEPRPEAAPAMESSVQTEGWQESEHLVTLETAAEAERPLERKESASAPAVSREEEQHDTFDPREGMKWAMIYGPPRARTPHLPARRSL</sequence>
<protein>
    <submittedName>
        <fullName evidence="3">Uncharacterized protein</fullName>
    </submittedName>
</protein>
<feature type="compositionally biased region" description="Basic and acidic residues" evidence="1">
    <location>
        <begin position="126"/>
        <end position="140"/>
    </location>
</feature>
<dbReference type="STRING" id="1300222.I532_20541"/>
<accession>M8D3B6</accession>
<evidence type="ECO:0000313" key="4">
    <source>
        <dbReference type="Proteomes" id="UP000012081"/>
    </source>
</evidence>
<keyword evidence="2" id="KW-1133">Transmembrane helix</keyword>
<organism evidence="3 4">
    <name type="scientific">Brevibacillus borstelensis AK1</name>
    <dbReference type="NCBI Taxonomy" id="1300222"/>
    <lineage>
        <taxon>Bacteria</taxon>
        <taxon>Bacillati</taxon>
        <taxon>Bacillota</taxon>
        <taxon>Bacilli</taxon>
        <taxon>Bacillales</taxon>
        <taxon>Paenibacillaceae</taxon>
        <taxon>Brevibacillus</taxon>
    </lineage>
</organism>
<dbReference type="PATRIC" id="fig|1300222.3.peg.4317"/>
<dbReference type="AlphaFoldDB" id="M8D3B6"/>
<evidence type="ECO:0000256" key="1">
    <source>
        <dbReference type="SAM" id="MobiDB-lite"/>
    </source>
</evidence>
<name>M8D3B6_9BACL</name>
<reference evidence="3 4" key="1">
    <citation type="submission" date="2013-03" db="EMBL/GenBank/DDBJ databases">
        <title>Assembly of a new bacterial strain Brevibacillus borstelensis AK1.</title>
        <authorList>
            <person name="Rajan I."/>
            <person name="PoliReddy D."/>
            <person name="Sugumar T."/>
            <person name="Rathinam K."/>
            <person name="Alqarawi S."/>
            <person name="Khalil A.B."/>
            <person name="Sivakumar N."/>
        </authorList>
    </citation>
    <scope>NUCLEOTIDE SEQUENCE [LARGE SCALE GENOMIC DNA]</scope>
    <source>
        <strain evidence="3 4">AK1</strain>
    </source>
</reference>
<feature type="region of interest" description="Disordered" evidence="1">
    <location>
        <begin position="41"/>
        <end position="140"/>
    </location>
</feature>
<feature type="compositionally biased region" description="Basic and acidic residues" evidence="1">
    <location>
        <begin position="109"/>
        <end position="119"/>
    </location>
</feature>
<evidence type="ECO:0000256" key="2">
    <source>
        <dbReference type="SAM" id="Phobius"/>
    </source>
</evidence>
<dbReference type="OrthoDB" id="2475616at2"/>
<dbReference type="EMBL" id="APBN01000012">
    <property type="protein sequence ID" value="EMT50739.1"/>
    <property type="molecule type" value="Genomic_DNA"/>
</dbReference>
<dbReference type="Proteomes" id="UP000012081">
    <property type="component" value="Unassembled WGS sequence"/>
</dbReference>
<keyword evidence="2" id="KW-0472">Membrane</keyword>
<keyword evidence="4" id="KW-1185">Reference proteome</keyword>
<evidence type="ECO:0000313" key="3">
    <source>
        <dbReference type="EMBL" id="EMT50739.1"/>
    </source>
</evidence>
<dbReference type="GeneID" id="89500595"/>
<comment type="caution">
    <text evidence="3">The sequence shown here is derived from an EMBL/GenBank/DDBJ whole genome shotgun (WGS) entry which is preliminary data.</text>
</comment>
<keyword evidence="2" id="KW-0812">Transmembrane</keyword>
<proteinExistence type="predicted"/>